<name>A0AAD4IN80_PERFH</name>
<evidence type="ECO:0000313" key="1">
    <source>
        <dbReference type="EMBL" id="KAH6755710.1"/>
    </source>
</evidence>
<reference evidence="1 2" key="1">
    <citation type="journal article" date="2021" name="Nat. Commun.">
        <title>Incipient diploidization of the medicinal plant Perilla within 10,000 years.</title>
        <authorList>
            <person name="Zhang Y."/>
            <person name="Shen Q."/>
            <person name="Leng L."/>
            <person name="Zhang D."/>
            <person name="Chen S."/>
            <person name="Shi Y."/>
            <person name="Ning Z."/>
            <person name="Chen S."/>
        </authorList>
    </citation>
    <scope>NUCLEOTIDE SEQUENCE [LARGE SCALE GENOMIC DNA]</scope>
    <source>
        <strain evidence="2">cv. PC099</strain>
    </source>
</reference>
<protein>
    <submittedName>
        <fullName evidence="1">Uncharacterized protein</fullName>
    </submittedName>
</protein>
<dbReference type="PANTHER" id="PTHR36324">
    <property type="entry name" value="OS09G0460100 PROTEIN"/>
    <property type="match status" value="1"/>
</dbReference>
<dbReference type="Proteomes" id="UP001190926">
    <property type="component" value="Unassembled WGS sequence"/>
</dbReference>
<dbReference type="EMBL" id="SDAM02029589">
    <property type="protein sequence ID" value="KAH6755710.1"/>
    <property type="molecule type" value="Genomic_DNA"/>
</dbReference>
<gene>
    <name evidence="1" type="ORF">C2S53_009972</name>
</gene>
<organism evidence="1 2">
    <name type="scientific">Perilla frutescens var. hirtella</name>
    <name type="common">Perilla citriodora</name>
    <name type="synonym">Perilla setoyensis</name>
    <dbReference type="NCBI Taxonomy" id="608512"/>
    <lineage>
        <taxon>Eukaryota</taxon>
        <taxon>Viridiplantae</taxon>
        <taxon>Streptophyta</taxon>
        <taxon>Embryophyta</taxon>
        <taxon>Tracheophyta</taxon>
        <taxon>Spermatophyta</taxon>
        <taxon>Magnoliopsida</taxon>
        <taxon>eudicotyledons</taxon>
        <taxon>Gunneridae</taxon>
        <taxon>Pentapetalae</taxon>
        <taxon>asterids</taxon>
        <taxon>lamiids</taxon>
        <taxon>Lamiales</taxon>
        <taxon>Lamiaceae</taxon>
        <taxon>Nepetoideae</taxon>
        <taxon>Elsholtzieae</taxon>
        <taxon>Perilla</taxon>
    </lineage>
</organism>
<dbReference type="PANTHER" id="PTHR36324:SF1">
    <property type="entry name" value="OS09G0460100 PROTEIN"/>
    <property type="match status" value="1"/>
</dbReference>
<accession>A0AAD4IN80</accession>
<keyword evidence="2" id="KW-1185">Reference proteome</keyword>
<evidence type="ECO:0000313" key="2">
    <source>
        <dbReference type="Proteomes" id="UP001190926"/>
    </source>
</evidence>
<comment type="caution">
    <text evidence="1">The sequence shown here is derived from an EMBL/GenBank/DDBJ whole genome shotgun (WGS) entry which is preliminary data.</text>
</comment>
<sequence>MSIFHQEPNKRCKCLASALKDAFAKCHSFRGKLPPSTPESEDPTTDFDQEEEIFVSAIISKYMESKSKRKSSSIAIDSYNWALSPAAGGYSNAAVAGNENGADNAEEFFSAGSRLSRCSSAASFDAFFSAKTCFSRCSSMSRIDFQDFDKRRSIILELIHCQGWPFGLCRKALLLPPLPKSPADSWLWTKSGRIIKING</sequence>
<proteinExistence type="predicted"/>
<dbReference type="AlphaFoldDB" id="A0AAD4IN80"/>